<name>A0ABQ4SRE3_9HYPH</name>
<dbReference type="Proteomes" id="UP001055102">
    <property type="component" value="Unassembled WGS sequence"/>
</dbReference>
<evidence type="ECO:0000259" key="2">
    <source>
        <dbReference type="Pfam" id="PF18557"/>
    </source>
</evidence>
<feature type="domain" description="Anti-sigma factor NepR" evidence="2">
    <location>
        <begin position="42"/>
        <end position="75"/>
    </location>
</feature>
<sequence length="77" mass="8412">MPYEYEAGAGASGRQNASAVPETGTGSDASDAHEIRLSDQAQRRIGAHLRSMYESMMSQPVPEKFRALIERLDETKG</sequence>
<feature type="region of interest" description="Disordered" evidence="1">
    <location>
        <begin position="1"/>
        <end position="40"/>
    </location>
</feature>
<dbReference type="EMBL" id="BPQR01000016">
    <property type="protein sequence ID" value="GJE05707.1"/>
    <property type="molecule type" value="Genomic_DNA"/>
</dbReference>
<comment type="caution">
    <text evidence="3">The sequence shown here is derived from an EMBL/GenBank/DDBJ whole genome shotgun (WGS) entry which is preliminary data.</text>
</comment>
<dbReference type="Pfam" id="PF18557">
    <property type="entry name" value="NepR"/>
    <property type="match status" value="1"/>
</dbReference>
<protein>
    <recommendedName>
        <fullName evidence="2">Anti-sigma factor NepR domain-containing protein</fullName>
    </recommendedName>
</protein>
<gene>
    <name evidence="3" type="ORF">AOPFMNJM_1013</name>
</gene>
<reference evidence="3" key="1">
    <citation type="journal article" date="2021" name="Front. Microbiol.">
        <title>Comprehensive Comparative Genomics and Phenotyping of Methylobacterium Species.</title>
        <authorList>
            <person name="Alessa O."/>
            <person name="Ogura Y."/>
            <person name="Fujitani Y."/>
            <person name="Takami H."/>
            <person name="Hayashi T."/>
            <person name="Sahin N."/>
            <person name="Tani A."/>
        </authorList>
    </citation>
    <scope>NUCLEOTIDE SEQUENCE</scope>
    <source>
        <strain evidence="3">LMG 23639</strain>
    </source>
</reference>
<evidence type="ECO:0000313" key="3">
    <source>
        <dbReference type="EMBL" id="GJE05707.1"/>
    </source>
</evidence>
<reference evidence="3" key="2">
    <citation type="submission" date="2021-08" db="EMBL/GenBank/DDBJ databases">
        <authorList>
            <person name="Tani A."/>
            <person name="Ola A."/>
            <person name="Ogura Y."/>
            <person name="Katsura K."/>
            <person name="Hayashi T."/>
        </authorList>
    </citation>
    <scope>NUCLEOTIDE SEQUENCE</scope>
    <source>
        <strain evidence="3">LMG 23639</strain>
    </source>
</reference>
<proteinExistence type="predicted"/>
<organism evidence="3 4">
    <name type="scientific">Methylobacterium jeotgali</name>
    <dbReference type="NCBI Taxonomy" id="381630"/>
    <lineage>
        <taxon>Bacteria</taxon>
        <taxon>Pseudomonadati</taxon>
        <taxon>Pseudomonadota</taxon>
        <taxon>Alphaproteobacteria</taxon>
        <taxon>Hyphomicrobiales</taxon>
        <taxon>Methylobacteriaceae</taxon>
        <taxon>Methylobacterium</taxon>
    </lineage>
</organism>
<feature type="compositionally biased region" description="Polar residues" evidence="1">
    <location>
        <begin position="13"/>
        <end position="28"/>
    </location>
</feature>
<dbReference type="InterPro" id="IPR041649">
    <property type="entry name" value="NepR"/>
</dbReference>
<keyword evidence="4" id="KW-1185">Reference proteome</keyword>
<accession>A0ABQ4SRE3</accession>
<evidence type="ECO:0000256" key="1">
    <source>
        <dbReference type="SAM" id="MobiDB-lite"/>
    </source>
</evidence>
<evidence type="ECO:0000313" key="4">
    <source>
        <dbReference type="Proteomes" id="UP001055102"/>
    </source>
</evidence>